<dbReference type="EMBL" id="CP071382">
    <property type="protein sequence ID" value="QSV46347.1"/>
    <property type="molecule type" value="Genomic_DNA"/>
</dbReference>
<evidence type="ECO:0000256" key="2">
    <source>
        <dbReference type="ARBA" id="ARBA00016013"/>
    </source>
</evidence>
<comment type="similarity">
    <text evidence="1 5">Belongs to the FlgD family.</text>
</comment>
<evidence type="ECO:0000256" key="5">
    <source>
        <dbReference type="RuleBase" id="RU362076"/>
    </source>
</evidence>
<dbReference type="RefSeq" id="WP_207164129.1">
    <property type="nucleotide sequence ID" value="NZ_CP071382.1"/>
</dbReference>
<feature type="domain" description="FlgD Tudor-like" evidence="7">
    <location>
        <begin position="81"/>
        <end position="212"/>
    </location>
</feature>
<keyword evidence="8" id="KW-0966">Cell projection</keyword>
<evidence type="ECO:0000259" key="7">
    <source>
        <dbReference type="Pfam" id="PF13861"/>
    </source>
</evidence>
<dbReference type="InterPro" id="IPR005648">
    <property type="entry name" value="FlgD"/>
</dbReference>
<sequence>MITGVTTDTAAATAAMKQSTGLSKDDFLQLFITQLQNQDPLNPQDSSEFIGQMAQLTQVEQAYNTNTNLASIIDQLNGATSFSSVAYIGKTVTANGDQIQLTAGTQPTIGYRLDANAGKVTIDITDSTGAVVRTLTLGNTPAGDGTIVWDGKDGRGVTLPAGEYAFSVTGYNADGEKFQGYPHLVGTVQGVTLEGEEPYVTIGGVSVPLSNVLSVKGA</sequence>
<dbReference type="InterPro" id="IPR025963">
    <property type="entry name" value="FLgD_Tudor"/>
</dbReference>
<proteinExistence type="inferred from homology"/>
<dbReference type="InterPro" id="IPR025965">
    <property type="entry name" value="FlgD/Vpr_Ig-like"/>
</dbReference>
<feature type="domain" description="FlgD/Vpr Ig-like" evidence="6">
    <location>
        <begin position="96"/>
        <end position="173"/>
    </location>
</feature>
<name>A0ABX7Q4H7_9BACT</name>
<dbReference type="Gene3D" id="2.60.40.4070">
    <property type="match status" value="1"/>
</dbReference>
<dbReference type="Gene3D" id="2.30.30.910">
    <property type="match status" value="1"/>
</dbReference>
<dbReference type="Pfam" id="PF13861">
    <property type="entry name" value="FLgD_tudor"/>
    <property type="match status" value="1"/>
</dbReference>
<keyword evidence="9" id="KW-1185">Reference proteome</keyword>
<evidence type="ECO:0000313" key="8">
    <source>
        <dbReference type="EMBL" id="QSV46347.1"/>
    </source>
</evidence>
<evidence type="ECO:0000313" key="9">
    <source>
        <dbReference type="Proteomes" id="UP000663651"/>
    </source>
</evidence>
<keyword evidence="3 5" id="KW-1005">Bacterial flagellum biogenesis</keyword>
<dbReference type="Proteomes" id="UP000663651">
    <property type="component" value="Chromosome"/>
</dbReference>
<protein>
    <recommendedName>
        <fullName evidence="2 5">Basal-body rod modification protein FlgD</fullName>
    </recommendedName>
</protein>
<organism evidence="8 9">
    <name type="scientific">Geobacter benzoatilyticus</name>
    <dbReference type="NCBI Taxonomy" id="2815309"/>
    <lineage>
        <taxon>Bacteria</taxon>
        <taxon>Pseudomonadati</taxon>
        <taxon>Thermodesulfobacteriota</taxon>
        <taxon>Desulfuromonadia</taxon>
        <taxon>Geobacterales</taxon>
        <taxon>Geobacteraceae</taxon>
        <taxon>Geobacter</taxon>
    </lineage>
</organism>
<evidence type="ECO:0000256" key="3">
    <source>
        <dbReference type="ARBA" id="ARBA00022795"/>
    </source>
</evidence>
<keyword evidence="8" id="KW-0282">Flagellum</keyword>
<accession>A0ABX7Q4H7</accession>
<comment type="function">
    <text evidence="4 5">Required for flagellar hook formation. May act as a scaffolding protein.</text>
</comment>
<evidence type="ECO:0000259" key="6">
    <source>
        <dbReference type="Pfam" id="PF13860"/>
    </source>
</evidence>
<reference evidence="8 9" key="1">
    <citation type="submission" date="2021-03" db="EMBL/GenBank/DDBJ databases">
        <title>Geobacter metallireducens gen. nov. sp. nov., a microorganism capable of coupling the complete oxidation of organic compounds to the reduction of iron and other metals.</title>
        <authorList>
            <person name="Li Y."/>
        </authorList>
    </citation>
    <scope>NUCLEOTIDE SEQUENCE [LARGE SCALE GENOMIC DNA]</scope>
    <source>
        <strain evidence="8 9">Jerry-YX</strain>
    </source>
</reference>
<dbReference type="Pfam" id="PF03963">
    <property type="entry name" value="FlgD"/>
    <property type="match status" value="1"/>
</dbReference>
<evidence type="ECO:0000256" key="1">
    <source>
        <dbReference type="ARBA" id="ARBA00010577"/>
    </source>
</evidence>
<evidence type="ECO:0000256" key="4">
    <source>
        <dbReference type="ARBA" id="ARBA00024746"/>
    </source>
</evidence>
<gene>
    <name evidence="8" type="ORF">JZM60_03460</name>
</gene>
<keyword evidence="8" id="KW-0969">Cilium</keyword>
<dbReference type="Pfam" id="PF13860">
    <property type="entry name" value="FlgD_ig"/>
    <property type="match status" value="1"/>
</dbReference>